<dbReference type="Proteomes" id="UP000008810">
    <property type="component" value="Chromosome 4"/>
</dbReference>
<dbReference type="SUPFAM" id="SSF52096">
    <property type="entry name" value="ClpP/crotonase"/>
    <property type="match status" value="1"/>
</dbReference>
<protein>
    <submittedName>
        <fullName evidence="2 3">Uncharacterized protein</fullName>
    </submittedName>
</protein>
<dbReference type="ExpressionAtlas" id="I1INK9">
    <property type="expression patterns" value="differential"/>
</dbReference>
<accession>I1INK9</accession>
<dbReference type="AlphaFoldDB" id="I1INK9"/>
<dbReference type="eggNOG" id="ENOG502R7NI">
    <property type="taxonomic scope" value="Eukaryota"/>
</dbReference>
<evidence type="ECO:0000256" key="1">
    <source>
        <dbReference type="SAM" id="MobiDB-lite"/>
    </source>
</evidence>
<evidence type="ECO:0000313" key="3">
    <source>
        <dbReference type="EnsemblPlants" id="KQJ89458"/>
    </source>
</evidence>
<name>I1INK9_BRADI</name>
<dbReference type="PANTHER" id="PTHR43459">
    <property type="entry name" value="ENOYL-COA HYDRATASE"/>
    <property type="match status" value="1"/>
</dbReference>
<gene>
    <name evidence="3" type="primary">LOC100825749</name>
    <name evidence="2" type="ORF">BRADI_4g25850v3</name>
</gene>
<sequence>MESTFCSLEPARDGFFVLTMSSADGHQYLTEHAVADLVKTLTRVRDDPKARGLVTTCQAGNAVSFCDGINYADDDARQQAEAGDPGLTWRVATRLATAVSSSVLFPTVFQAERKADPAAGMAEVIRLLMELPMPTVAAVSGNATSLGVALALAHDSLVMWGRAELRLPETELRRRPLPDYAGKLLQEKLPSSELRKLHMSRPCIGDQLVSSCYYVQSANKDKGAVLNDALQLLYKRTGGKAADIAKARRTKCPKTCADLGITGPQQLPRPPISQSANAKPNMRRSQVTR</sequence>
<evidence type="ECO:0000313" key="2">
    <source>
        <dbReference type="EMBL" id="KQJ89458.1"/>
    </source>
</evidence>
<dbReference type="RefSeq" id="XP_024319464.1">
    <property type="nucleotide sequence ID" value="XM_024463696.1"/>
</dbReference>
<reference evidence="2" key="2">
    <citation type="submission" date="2017-06" db="EMBL/GenBank/DDBJ databases">
        <title>WGS assembly of Brachypodium distachyon.</title>
        <authorList>
            <consortium name="The International Brachypodium Initiative"/>
            <person name="Lucas S."/>
            <person name="Harmon-Smith M."/>
            <person name="Lail K."/>
            <person name="Tice H."/>
            <person name="Grimwood J."/>
            <person name="Bruce D."/>
            <person name="Barry K."/>
            <person name="Shu S."/>
            <person name="Lindquist E."/>
            <person name="Wang M."/>
            <person name="Pitluck S."/>
            <person name="Vogel J.P."/>
            <person name="Garvin D.F."/>
            <person name="Mockler T.C."/>
            <person name="Schmutz J."/>
            <person name="Rokhsar D."/>
            <person name="Bevan M.W."/>
        </authorList>
    </citation>
    <scope>NUCLEOTIDE SEQUENCE</scope>
    <source>
        <strain evidence="2">Bd21</strain>
    </source>
</reference>
<dbReference type="PANTHER" id="PTHR43459:SF4">
    <property type="entry name" value="OS11G0269900 PROTEIN"/>
    <property type="match status" value="1"/>
</dbReference>
<dbReference type="GeneID" id="100825749"/>
<organism evidence="3">
    <name type="scientific">Brachypodium distachyon</name>
    <name type="common">Purple false brome</name>
    <name type="synonym">Trachynia distachya</name>
    <dbReference type="NCBI Taxonomy" id="15368"/>
    <lineage>
        <taxon>Eukaryota</taxon>
        <taxon>Viridiplantae</taxon>
        <taxon>Streptophyta</taxon>
        <taxon>Embryophyta</taxon>
        <taxon>Tracheophyta</taxon>
        <taxon>Spermatophyta</taxon>
        <taxon>Magnoliopsida</taxon>
        <taxon>Liliopsida</taxon>
        <taxon>Poales</taxon>
        <taxon>Poaceae</taxon>
        <taxon>BOP clade</taxon>
        <taxon>Pooideae</taxon>
        <taxon>Stipodae</taxon>
        <taxon>Brachypodieae</taxon>
        <taxon>Brachypodium</taxon>
    </lineage>
</organism>
<dbReference type="Gene3D" id="3.90.226.10">
    <property type="entry name" value="2-enoyl-CoA Hydratase, Chain A, domain 1"/>
    <property type="match status" value="1"/>
</dbReference>
<dbReference type="Gramene" id="KQJ89458">
    <property type="protein sequence ID" value="KQJ89458"/>
    <property type="gene ID" value="BRADI_4g25850v3"/>
</dbReference>
<dbReference type="HOGENOM" id="CLU_098101_0_0_1"/>
<reference evidence="2 3" key="1">
    <citation type="journal article" date="2010" name="Nature">
        <title>Genome sequencing and analysis of the model grass Brachypodium distachyon.</title>
        <authorList>
            <consortium name="International Brachypodium Initiative"/>
        </authorList>
    </citation>
    <scope>NUCLEOTIDE SEQUENCE [LARGE SCALE GENOMIC DNA]</scope>
    <source>
        <strain evidence="2 3">Bd21</strain>
    </source>
</reference>
<dbReference type="InterPro" id="IPR029045">
    <property type="entry name" value="ClpP/crotonase-like_dom_sf"/>
</dbReference>
<dbReference type="STRING" id="15368.I1INK9"/>
<reference evidence="3" key="3">
    <citation type="submission" date="2018-08" db="UniProtKB">
        <authorList>
            <consortium name="EnsemblPlants"/>
        </authorList>
    </citation>
    <scope>IDENTIFICATION</scope>
    <source>
        <strain evidence="3">cv. Bd21</strain>
    </source>
</reference>
<feature type="region of interest" description="Disordered" evidence="1">
    <location>
        <begin position="259"/>
        <end position="289"/>
    </location>
</feature>
<dbReference type="EnsemblPlants" id="KQJ89458">
    <property type="protein sequence ID" value="KQJ89458"/>
    <property type="gene ID" value="BRADI_4g25850v3"/>
</dbReference>
<feature type="compositionally biased region" description="Polar residues" evidence="1">
    <location>
        <begin position="272"/>
        <end position="289"/>
    </location>
</feature>
<proteinExistence type="predicted"/>
<dbReference type="KEGG" id="bdi:100825749"/>
<dbReference type="EMBL" id="CM000883">
    <property type="protein sequence ID" value="KQJ89458.1"/>
    <property type="molecule type" value="Genomic_DNA"/>
</dbReference>
<evidence type="ECO:0000313" key="4">
    <source>
        <dbReference type="Proteomes" id="UP000008810"/>
    </source>
</evidence>
<dbReference type="OrthoDB" id="2139957at2759"/>
<keyword evidence="4" id="KW-1185">Reference proteome</keyword>